<sequence length="117" mass="13364">MLGERKRQHTKLVRVARCFHLLHARSSPALKCSTELATAPIRRVLGAYAYVWRKAFCPRPTPHLHPLPRFIVGHFIADCPERNNYKKSTDGDSYDSGKHNSSDKNTFTKGKPMSKLF</sequence>
<reference evidence="2" key="1">
    <citation type="journal article" date="2021" name="bioRxiv">
        <title>Whole Genome Assembly and Annotation of Northern Wild Rice, Zizania palustris L., Supports a Whole Genome Duplication in the Zizania Genus.</title>
        <authorList>
            <person name="Haas M."/>
            <person name="Kono T."/>
            <person name="Macchietto M."/>
            <person name="Millas R."/>
            <person name="McGilp L."/>
            <person name="Shao M."/>
            <person name="Duquette J."/>
            <person name="Hirsch C.N."/>
            <person name="Kimball J."/>
        </authorList>
    </citation>
    <scope>NUCLEOTIDE SEQUENCE</scope>
    <source>
        <tissue evidence="2">Fresh leaf tissue</tissue>
    </source>
</reference>
<name>A0A8J5RUM3_ZIZPA</name>
<dbReference type="Proteomes" id="UP000729402">
    <property type="component" value="Unassembled WGS sequence"/>
</dbReference>
<protein>
    <submittedName>
        <fullName evidence="2">Uncharacterized protein</fullName>
    </submittedName>
</protein>
<evidence type="ECO:0000313" key="2">
    <source>
        <dbReference type="EMBL" id="KAG8060611.1"/>
    </source>
</evidence>
<gene>
    <name evidence="2" type="ORF">GUJ93_ZPchr0002g23823</name>
</gene>
<dbReference type="AlphaFoldDB" id="A0A8J5RUM3"/>
<dbReference type="EMBL" id="JAAALK010000287">
    <property type="protein sequence ID" value="KAG8060611.1"/>
    <property type="molecule type" value="Genomic_DNA"/>
</dbReference>
<accession>A0A8J5RUM3</accession>
<reference evidence="2" key="2">
    <citation type="submission" date="2021-02" db="EMBL/GenBank/DDBJ databases">
        <authorList>
            <person name="Kimball J.A."/>
            <person name="Haas M.W."/>
            <person name="Macchietto M."/>
            <person name="Kono T."/>
            <person name="Duquette J."/>
            <person name="Shao M."/>
        </authorList>
    </citation>
    <scope>NUCLEOTIDE SEQUENCE</scope>
    <source>
        <tissue evidence="2">Fresh leaf tissue</tissue>
    </source>
</reference>
<feature type="region of interest" description="Disordered" evidence="1">
    <location>
        <begin position="87"/>
        <end position="117"/>
    </location>
</feature>
<evidence type="ECO:0000313" key="3">
    <source>
        <dbReference type="Proteomes" id="UP000729402"/>
    </source>
</evidence>
<feature type="compositionally biased region" description="Basic and acidic residues" evidence="1">
    <location>
        <begin position="87"/>
        <end position="102"/>
    </location>
</feature>
<organism evidence="2 3">
    <name type="scientific">Zizania palustris</name>
    <name type="common">Northern wild rice</name>
    <dbReference type="NCBI Taxonomy" id="103762"/>
    <lineage>
        <taxon>Eukaryota</taxon>
        <taxon>Viridiplantae</taxon>
        <taxon>Streptophyta</taxon>
        <taxon>Embryophyta</taxon>
        <taxon>Tracheophyta</taxon>
        <taxon>Spermatophyta</taxon>
        <taxon>Magnoliopsida</taxon>
        <taxon>Liliopsida</taxon>
        <taxon>Poales</taxon>
        <taxon>Poaceae</taxon>
        <taxon>BOP clade</taxon>
        <taxon>Oryzoideae</taxon>
        <taxon>Oryzeae</taxon>
        <taxon>Zizaniinae</taxon>
        <taxon>Zizania</taxon>
    </lineage>
</organism>
<keyword evidence="3" id="KW-1185">Reference proteome</keyword>
<comment type="caution">
    <text evidence="2">The sequence shown here is derived from an EMBL/GenBank/DDBJ whole genome shotgun (WGS) entry which is preliminary data.</text>
</comment>
<evidence type="ECO:0000256" key="1">
    <source>
        <dbReference type="SAM" id="MobiDB-lite"/>
    </source>
</evidence>
<proteinExistence type="predicted"/>